<dbReference type="EMBL" id="WBKH01000002">
    <property type="protein sequence ID" value="KAB1479410.1"/>
    <property type="molecule type" value="Genomic_DNA"/>
</dbReference>
<gene>
    <name evidence="1" type="ORF">F8R14_01700</name>
</gene>
<sequence length="64" mass="7250">MFTKKSCMYDPIDDGKAEILRIETRAELDAILSEDVYQPFGGATYEVHEFKAAMVADNIKDYQG</sequence>
<organism evidence="1 2">
    <name type="scientific">Veillonella seminalis</name>
    <dbReference type="NCBI Taxonomy" id="1502943"/>
    <lineage>
        <taxon>Bacteria</taxon>
        <taxon>Bacillati</taxon>
        <taxon>Bacillota</taxon>
        <taxon>Negativicutes</taxon>
        <taxon>Veillonellales</taxon>
        <taxon>Veillonellaceae</taxon>
        <taxon>Veillonella</taxon>
    </lineage>
</organism>
<dbReference type="GeneID" id="83056017"/>
<name>A0A833FHW7_9FIRM</name>
<protein>
    <submittedName>
        <fullName evidence="1">Uncharacterized protein</fullName>
    </submittedName>
</protein>
<proteinExistence type="predicted"/>
<evidence type="ECO:0000313" key="1">
    <source>
        <dbReference type="EMBL" id="KAB1479410.1"/>
    </source>
</evidence>
<dbReference type="RefSeq" id="WP_127008724.1">
    <property type="nucleotide sequence ID" value="NZ_CALMIE010000082.1"/>
</dbReference>
<accession>A0A833FHW7</accession>
<dbReference type="AlphaFoldDB" id="A0A833FHW7"/>
<reference evidence="1 2" key="1">
    <citation type="submission" date="2019-09" db="EMBL/GenBank/DDBJ databases">
        <title>Draft genome sequence of 3 type strains from the CCUG.</title>
        <authorList>
            <person name="Pineiro-Iglesias B."/>
            <person name="Tunovic T."/>
            <person name="Unosson C."/>
            <person name="Inganas E."/>
            <person name="Ohlen M."/>
            <person name="Cardew S."/>
            <person name="Jensie-Markopoulos S."/>
            <person name="Salva-Serra F."/>
            <person name="Jaen-Luchoro D."/>
            <person name="Karlsson R."/>
            <person name="Svensson-Stadler L."/>
            <person name="Chun J."/>
            <person name="Moore E."/>
        </authorList>
    </citation>
    <scope>NUCLEOTIDE SEQUENCE [LARGE SCALE GENOMIC DNA]</scope>
    <source>
        <strain evidence="1 2">CCUG 65427</strain>
    </source>
</reference>
<evidence type="ECO:0000313" key="2">
    <source>
        <dbReference type="Proteomes" id="UP000434554"/>
    </source>
</evidence>
<dbReference type="Proteomes" id="UP000434554">
    <property type="component" value="Unassembled WGS sequence"/>
</dbReference>
<comment type="caution">
    <text evidence="1">The sequence shown here is derived from an EMBL/GenBank/DDBJ whole genome shotgun (WGS) entry which is preliminary data.</text>
</comment>